<dbReference type="InterPro" id="IPR001623">
    <property type="entry name" value="DnaJ_domain"/>
</dbReference>
<dbReference type="InterPro" id="IPR001104">
    <property type="entry name" value="3-oxo-5_a-steroid_4-DH_C"/>
</dbReference>
<dbReference type="Pfam" id="PF09320">
    <property type="entry name" value="DUF1977"/>
    <property type="match status" value="1"/>
</dbReference>
<evidence type="ECO:0000313" key="8">
    <source>
        <dbReference type="EMBL" id="KAG5661012.1"/>
    </source>
</evidence>
<evidence type="ECO:0000256" key="4">
    <source>
        <dbReference type="ARBA" id="ARBA00023136"/>
    </source>
</evidence>
<feature type="compositionally biased region" description="Pro residues" evidence="5">
    <location>
        <begin position="1220"/>
        <end position="1229"/>
    </location>
</feature>
<feature type="transmembrane region" description="Helical" evidence="6">
    <location>
        <begin position="226"/>
        <end position="245"/>
    </location>
</feature>
<dbReference type="GO" id="GO:0004843">
    <property type="term" value="F:cysteine-type deubiquitinase activity"/>
    <property type="evidence" value="ECO:0007669"/>
    <property type="project" value="InterPro"/>
</dbReference>
<reference evidence="8" key="1">
    <citation type="submission" date="2021-04" db="EMBL/GenBank/DDBJ databases">
        <title>Draft genome of Fusarium avenaceum strain F156N33, isolated from an atmospheric sample in Virginia.</title>
        <authorList>
            <person name="Yang S."/>
            <person name="Vinatzer B.A."/>
            <person name="Coleman J."/>
        </authorList>
    </citation>
    <scope>NUCLEOTIDE SEQUENCE</scope>
    <source>
        <strain evidence="8">F156N33</strain>
    </source>
</reference>
<evidence type="ECO:0000259" key="7">
    <source>
        <dbReference type="PROSITE" id="PS50076"/>
    </source>
</evidence>
<dbReference type="InterPro" id="IPR007518">
    <property type="entry name" value="MINDY"/>
</dbReference>
<dbReference type="CDD" id="cd06257">
    <property type="entry name" value="DnaJ"/>
    <property type="match status" value="1"/>
</dbReference>
<dbReference type="GO" id="GO:1990380">
    <property type="term" value="F:K48-linked deubiquitinase activity"/>
    <property type="evidence" value="ECO:0007669"/>
    <property type="project" value="InterPro"/>
</dbReference>
<feature type="region of interest" description="Disordered" evidence="5">
    <location>
        <begin position="553"/>
        <end position="748"/>
    </location>
</feature>
<feature type="compositionally biased region" description="Pro residues" evidence="5">
    <location>
        <begin position="724"/>
        <end position="733"/>
    </location>
</feature>
<dbReference type="SMART" id="SM00271">
    <property type="entry name" value="DnaJ"/>
    <property type="match status" value="1"/>
</dbReference>
<dbReference type="Pfam" id="PF04424">
    <property type="entry name" value="MINDY_DUB"/>
    <property type="match status" value="1"/>
</dbReference>
<dbReference type="FunFam" id="1.10.287.110:FF:000069">
    <property type="entry name" value="ER associated DnaJ chaperone"/>
    <property type="match status" value="1"/>
</dbReference>
<feature type="compositionally biased region" description="Polar residues" evidence="5">
    <location>
        <begin position="1139"/>
        <end position="1154"/>
    </location>
</feature>
<feature type="compositionally biased region" description="Polar residues" evidence="5">
    <location>
        <begin position="1192"/>
        <end position="1210"/>
    </location>
</feature>
<proteinExistence type="predicted"/>
<dbReference type="PANTHER" id="PTHR18063">
    <property type="entry name" value="NF-E2 INDUCIBLE PROTEIN"/>
    <property type="match status" value="1"/>
</dbReference>
<name>A0A9P7H9S7_9HYPO</name>
<protein>
    <recommendedName>
        <fullName evidence="7">J domain-containing protein</fullName>
    </recommendedName>
</protein>
<dbReference type="PROSITE" id="PS50244">
    <property type="entry name" value="S5A_REDUCTASE"/>
    <property type="match status" value="1"/>
</dbReference>
<dbReference type="Pfam" id="PF00226">
    <property type="entry name" value="DnaJ"/>
    <property type="match status" value="1"/>
</dbReference>
<evidence type="ECO:0000256" key="2">
    <source>
        <dbReference type="ARBA" id="ARBA00022692"/>
    </source>
</evidence>
<evidence type="ECO:0000256" key="3">
    <source>
        <dbReference type="ARBA" id="ARBA00022989"/>
    </source>
</evidence>
<feature type="domain" description="J" evidence="7">
    <location>
        <begin position="47"/>
        <end position="114"/>
    </location>
</feature>
<feature type="compositionally biased region" description="Polar residues" evidence="5">
    <location>
        <begin position="1069"/>
        <end position="1090"/>
    </location>
</feature>
<evidence type="ECO:0000256" key="5">
    <source>
        <dbReference type="SAM" id="MobiDB-lite"/>
    </source>
</evidence>
<keyword evidence="3 6" id="KW-1133">Transmembrane helix</keyword>
<dbReference type="GO" id="GO:0016020">
    <property type="term" value="C:membrane"/>
    <property type="evidence" value="ECO:0007669"/>
    <property type="project" value="UniProtKB-SubCell"/>
</dbReference>
<dbReference type="InterPro" id="IPR015399">
    <property type="entry name" value="DUF1977_DnaJ-like"/>
</dbReference>
<organism evidence="8 9">
    <name type="scientific">Fusarium avenaceum</name>
    <dbReference type="NCBI Taxonomy" id="40199"/>
    <lineage>
        <taxon>Eukaryota</taxon>
        <taxon>Fungi</taxon>
        <taxon>Dikarya</taxon>
        <taxon>Ascomycota</taxon>
        <taxon>Pezizomycotina</taxon>
        <taxon>Sordariomycetes</taxon>
        <taxon>Hypocreomycetidae</taxon>
        <taxon>Hypocreales</taxon>
        <taxon>Nectriaceae</taxon>
        <taxon>Fusarium</taxon>
        <taxon>Fusarium tricinctum species complex</taxon>
    </lineage>
</organism>
<dbReference type="GO" id="GO:0016627">
    <property type="term" value="F:oxidoreductase activity, acting on the CH-CH group of donors"/>
    <property type="evidence" value="ECO:0007669"/>
    <property type="project" value="InterPro"/>
</dbReference>
<keyword evidence="2 6" id="KW-0812">Transmembrane</keyword>
<dbReference type="SUPFAM" id="SSF46565">
    <property type="entry name" value="Chaperone J-domain"/>
    <property type="match status" value="1"/>
</dbReference>
<feature type="compositionally biased region" description="Basic and acidic residues" evidence="5">
    <location>
        <begin position="1124"/>
        <end position="1138"/>
    </location>
</feature>
<feature type="compositionally biased region" description="Polar residues" evidence="5">
    <location>
        <begin position="1261"/>
        <end position="1282"/>
    </location>
</feature>
<dbReference type="InterPro" id="IPR033979">
    <property type="entry name" value="MINDY_domain"/>
</dbReference>
<dbReference type="PANTHER" id="PTHR18063:SF6">
    <property type="entry name" value="UBIQUITIN CARBOXYL-TERMINAL HYDROLASE"/>
    <property type="match status" value="1"/>
</dbReference>
<dbReference type="PROSITE" id="PS50076">
    <property type="entry name" value="DNAJ_2"/>
    <property type="match status" value="1"/>
</dbReference>
<dbReference type="EMBL" id="JAGPUO010000008">
    <property type="protein sequence ID" value="KAG5661012.1"/>
    <property type="molecule type" value="Genomic_DNA"/>
</dbReference>
<feature type="region of interest" description="Disordered" evidence="5">
    <location>
        <begin position="484"/>
        <end position="517"/>
    </location>
</feature>
<feature type="compositionally biased region" description="Low complexity" evidence="5">
    <location>
        <begin position="1"/>
        <end position="15"/>
    </location>
</feature>
<evidence type="ECO:0000256" key="6">
    <source>
        <dbReference type="SAM" id="Phobius"/>
    </source>
</evidence>
<evidence type="ECO:0000256" key="1">
    <source>
        <dbReference type="ARBA" id="ARBA00004141"/>
    </source>
</evidence>
<dbReference type="GO" id="GO:0005829">
    <property type="term" value="C:cytosol"/>
    <property type="evidence" value="ECO:0007669"/>
    <property type="project" value="TreeGrafter"/>
</dbReference>
<feature type="compositionally biased region" description="Polar residues" evidence="5">
    <location>
        <begin position="592"/>
        <end position="605"/>
    </location>
</feature>
<keyword evidence="9" id="KW-1185">Reference proteome</keyword>
<feature type="compositionally biased region" description="Gly residues" evidence="5">
    <location>
        <begin position="1158"/>
        <end position="1182"/>
    </location>
</feature>
<feature type="region of interest" description="Disordered" evidence="5">
    <location>
        <begin position="1"/>
        <end position="30"/>
    </location>
</feature>
<dbReference type="PRINTS" id="PR00625">
    <property type="entry name" value="JDOMAIN"/>
</dbReference>
<accession>A0A9P7H9S7</accession>
<sequence length="1574" mass="174315">MPSATASGADTGGAARSRDHKQGNQGRTFTPDQEAAVIRIRKCEATAFYDILNLASVKDTCTESEIKKAYRKQSLLTHPDKNGHPHADEAFKMVSRAFGILGDKEKREKFDKFGTDPDSRFASAQANNPFFNQRAGGGGGMGRGGPMFQDDMTPEEMFARFFGGGGGGFGGGGGPFGAFDTGPQFVFNFGGGPGIRVHQFGGARPRTRPREAEGGRQNEGNAFQTFLGLLPIILFFILPIITSFFSGETSTSSAANPRMVYDNPLHPYTEQRTTPNLNVNYYVNPDEIAQYTDKKLNKLDRSAEHQLVRHLKSECENELRYRRRLEEAAQGWFYQDPDKMALAQTYTMPSCERASSSDLPLLAIIDRRANTPEALSTKVHIDPYPNIALFHAAPPRTERDPVTTPLPTRAITIAATSFKSCKIDQPAKKIYLATIAYFYNYLAPNHFPAVVRLWIVYRIRSSYERQTRNYLERELLLKTMSNNPWAEGGNEGGWEDVGPRRDVQAAPTSRANPQSVPAALRPGGAFDNEDEQHAWGEARTHPSDQQYAQETPAVLKPGGDRTGTNPFLRNKVLQSQEAPPTESFSRLGLDEPNTNPWQPAIDTQNAPPPVQPIPNFLDDQPPRGAWTPTPEPLPVGSPSMVSLPSGGESPAWDESPLGRNDKPPVPPMKLSAEDTGDTNIWDDAGGADKGKSKATANIGPASLDDWNVVEPVPSTSFDKEPTPEKPPLPPRQPTLPAEASSWRASRDPIDGKTETYQIKNIQWHDSSSSTNPRTSPILIQNANGPCPLVALVNALTLTTPAVVEDTALVQTLRSREQVSLNLLLDAVFDELMSPRRTSSEDALPDVGDLYAFLQSLHTGMNVNPRFIPTESMVNAYKRTSLTHLHPAERGNLIPGTFENTAEMGLYATFSIPLIHGWLPPKNEHAYESLERQAVSYEDAQNLLFREEELEQKLSDSQCGLTEPEQQLYQDIMIIKEFLDNSATQLTHWGIEVIGKAIRPGTFAILFRNDHFSTLYCHPQSKQLITLVTDAGFKTHEEIVWETLSDVNGGNTEYLSGDFRVVSSGGAVPSTSAGNYSSNDNGQWTTVQSRRGNTRSDDEVPMSPSAEQEDRDLALALQLQEEEEERHRAEEARRRRESMLSEQFIEQQALQPENSTRGNRGGRGGSRGGGQTGRGAPRGGGVTRGAAGLVPGRNSSVSAPTTNTTNAQSRIPAQRVRSLIPPQPPRPPVSRPAEEAGDDAPPTYEQSAHDRTYQPPVGHPQHASSSPTISRQTTAASVNSGMPTGQRPFGWLPPTRENYNLILTVWQIAYPIIGSMQWLTKWYGMGKTSVSSSLNLPGRIGWLTMEAPGFLILMYLMKVLPEQYGIDDLPWQNKVLAGLFVIHYSYRAVMFPYLQPSMSPLHIAVWLLAFSFQVVNATCLGSWLAAYGPTTEEAWSSQSSILQFSAGILIFYIGLSGNFFHDEELRDIRRRELQRQERAKLEQNRGESKGGVEKHYQIPQAGLFRYVLFPHYLCEWIEWAGFWMAAGWGCAPARAFLVNELFAMIPRAVRGREWYLERFGEDKIGKRRAVIPGVW</sequence>
<feature type="region of interest" description="Disordered" evidence="5">
    <location>
        <begin position="1069"/>
        <end position="1289"/>
    </location>
</feature>
<comment type="subcellular location">
    <subcellularLocation>
        <location evidence="1">Membrane</location>
        <topology evidence="1">Multi-pass membrane protein</topology>
    </subcellularLocation>
</comment>
<evidence type="ECO:0000313" key="9">
    <source>
        <dbReference type="Proteomes" id="UP000782241"/>
    </source>
</evidence>
<dbReference type="GO" id="GO:0016807">
    <property type="term" value="F:cysteine-type carboxypeptidase activity"/>
    <property type="evidence" value="ECO:0007669"/>
    <property type="project" value="TreeGrafter"/>
</dbReference>
<dbReference type="Pfam" id="PF02544">
    <property type="entry name" value="Steroid_dh"/>
    <property type="match status" value="1"/>
</dbReference>
<gene>
    <name evidence="8" type="ORF">KAF25_002655</name>
</gene>
<dbReference type="Gene3D" id="1.10.287.110">
    <property type="entry name" value="DnaJ domain"/>
    <property type="match status" value="1"/>
</dbReference>
<feature type="compositionally biased region" description="Polar residues" evidence="5">
    <location>
        <begin position="562"/>
        <end position="584"/>
    </location>
</feature>
<dbReference type="GO" id="GO:0071944">
    <property type="term" value="C:cell periphery"/>
    <property type="evidence" value="ECO:0007669"/>
    <property type="project" value="TreeGrafter"/>
</dbReference>
<dbReference type="InterPro" id="IPR036869">
    <property type="entry name" value="J_dom_sf"/>
</dbReference>
<dbReference type="GO" id="GO:0006629">
    <property type="term" value="P:lipid metabolic process"/>
    <property type="evidence" value="ECO:0007669"/>
    <property type="project" value="InterPro"/>
</dbReference>
<keyword evidence="4 6" id="KW-0472">Membrane</keyword>
<comment type="caution">
    <text evidence="8">The sequence shown here is derived from an EMBL/GenBank/DDBJ whole genome shotgun (WGS) entry which is preliminary data.</text>
</comment>
<feature type="compositionally biased region" description="Polar residues" evidence="5">
    <location>
        <begin position="506"/>
        <end position="515"/>
    </location>
</feature>
<dbReference type="Proteomes" id="UP000782241">
    <property type="component" value="Unassembled WGS sequence"/>
</dbReference>
<dbReference type="GO" id="GO:0071108">
    <property type="term" value="P:protein K48-linked deubiquitination"/>
    <property type="evidence" value="ECO:0007669"/>
    <property type="project" value="TreeGrafter"/>
</dbReference>